<proteinExistence type="inferred from homology"/>
<feature type="transmembrane region" description="Helical" evidence="8">
    <location>
        <begin position="848"/>
        <end position="867"/>
    </location>
</feature>
<evidence type="ECO:0000256" key="7">
    <source>
        <dbReference type="ARBA" id="ARBA00023136"/>
    </source>
</evidence>
<evidence type="ECO:0000256" key="8">
    <source>
        <dbReference type="SAM" id="Phobius"/>
    </source>
</evidence>
<feature type="transmembrane region" description="Helical" evidence="8">
    <location>
        <begin position="963"/>
        <end position="984"/>
    </location>
</feature>
<dbReference type="InterPro" id="IPR027417">
    <property type="entry name" value="P-loop_NTPase"/>
</dbReference>
<feature type="transmembrane region" description="Helical" evidence="8">
    <location>
        <begin position="200"/>
        <end position="220"/>
    </location>
</feature>
<evidence type="ECO:0000256" key="4">
    <source>
        <dbReference type="ARBA" id="ARBA00022741"/>
    </source>
</evidence>
<reference evidence="11 12" key="1">
    <citation type="submission" date="2023-04" db="EMBL/GenBank/DDBJ databases">
        <title>Genome of Basidiobolus ranarum AG-B5.</title>
        <authorList>
            <person name="Stajich J.E."/>
            <person name="Carter-House D."/>
            <person name="Gryganskyi A."/>
        </authorList>
    </citation>
    <scope>NUCLEOTIDE SEQUENCE [LARGE SCALE GENOMIC DNA]</scope>
    <source>
        <strain evidence="11 12">AG-B5</strain>
    </source>
</reference>
<dbReference type="InterPro" id="IPR017871">
    <property type="entry name" value="ABC_transporter-like_CS"/>
</dbReference>
<dbReference type="Pfam" id="PF00005">
    <property type="entry name" value="ABC_tran"/>
    <property type="match status" value="2"/>
</dbReference>
<dbReference type="Pfam" id="PF00664">
    <property type="entry name" value="ABC_membrane"/>
    <property type="match status" value="2"/>
</dbReference>
<dbReference type="SUPFAM" id="SSF52540">
    <property type="entry name" value="P-loop containing nucleoside triphosphate hydrolases"/>
    <property type="match status" value="2"/>
</dbReference>
<dbReference type="PANTHER" id="PTHR43394:SF27">
    <property type="entry name" value="ATP-DEPENDENT TRANSLOCASE ABCB1-LIKE"/>
    <property type="match status" value="1"/>
</dbReference>
<organism evidence="11 12">
    <name type="scientific">Basidiobolus ranarum</name>
    <dbReference type="NCBI Taxonomy" id="34480"/>
    <lineage>
        <taxon>Eukaryota</taxon>
        <taxon>Fungi</taxon>
        <taxon>Fungi incertae sedis</taxon>
        <taxon>Zoopagomycota</taxon>
        <taxon>Entomophthoromycotina</taxon>
        <taxon>Basidiobolomycetes</taxon>
        <taxon>Basidiobolales</taxon>
        <taxon>Basidiobolaceae</taxon>
        <taxon>Basidiobolus</taxon>
    </lineage>
</organism>
<evidence type="ECO:0000256" key="3">
    <source>
        <dbReference type="ARBA" id="ARBA00022692"/>
    </source>
</evidence>
<evidence type="ECO:0000256" key="5">
    <source>
        <dbReference type="ARBA" id="ARBA00022840"/>
    </source>
</evidence>
<evidence type="ECO:0000256" key="6">
    <source>
        <dbReference type="ARBA" id="ARBA00022989"/>
    </source>
</evidence>
<dbReference type="InterPro" id="IPR036640">
    <property type="entry name" value="ABC1_TM_sf"/>
</dbReference>
<keyword evidence="7 8" id="KW-0472">Membrane</keyword>
<evidence type="ECO:0000256" key="2">
    <source>
        <dbReference type="ARBA" id="ARBA00007577"/>
    </source>
</evidence>
<keyword evidence="6 8" id="KW-1133">Transmembrane helix</keyword>
<accession>A0ABR2X0G4</accession>
<dbReference type="InterPro" id="IPR003439">
    <property type="entry name" value="ABC_transporter-like_ATP-bd"/>
</dbReference>
<feature type="domain" description="ABC transporter" evidence="9">
    <location>
        <begin position="378"/>
        <end position="623"/>
    </location>
</feature>
<feature type="transmembrane region" description="Helical" evidence="8">
    <location>
        <begin position="699"/>
        <end position="723"/>
    </location>
</feature>
<feature type="transmembrane region" description="Helical" evidence="8">
    <location>
        <begin position="928"/>
        <end position="948"/>
    </location>
</feature>
<evidence type="ECO:0000256" key="1">
    <source>
        <dbReference type="ARBA" id="ARBA00004141"/>
    </source>
</evidence>
<evidence type="ECO:0000259" key="9">
    <source>
        <dbReference type="PROSITE" id="PS50893"/>
    </source>
</evidence>
<dbReference type="CDD" id="cd18578">
    <property type="entry name" value="ABC_6TM_Pgp_ABCB1_D2_like"/>
    <property type="match status" value="1"/>
</dbReference>
<dbReference type="SUPFAM" id="SSF90123">
    <property type="entry name" value="ABC transporter transmembrane region"/>
    <property type="match status" value="2"/>
</dbReference>
<feature type="domain" description="ABC transporter" evidence="9">
    <location>
        <begin position="1024"/>
        <end position="1262"/>
    </location>
</feature>
<dbReference type="CDD" id="cd18577">
    <property type="entry name" value="ABC_6TM_Pgp_ABCB1_D1_like"/>
    <property type="match status" value="1"/>
</dbReference>
<dbReference type="PROSITE" id="PS50893">
    <property type="entry name" value="ABC_TRANSPORTER_2"/>
    <property type="match status" value="2"/>
</dbReference>
<feature type="transmembrane region" description="Helical" evidence="8">
    <location>
        <begin position="313"/>
        <end position="334"/>
    </location>
</feature>
<keyword evidence="5" id="KW-0067">ATP-binding</keyword>
<dbReference type="PANTHER" id="PTHR43394">
    <property type="entry name" value="ATP-DEPENDENT PERMEASE MDL1, MITOCHONDRIAL"/>
    <property type="match status" value="1"/>
</dbReference>
<dbReference type="InterPro" id="IPR011527">
    <property type="entry name" value="ABC1_TM_dom"/>
</dbReference>
<dbReference type="CDD" id="cd03249">
    <property type="entry name" value="ABC_MTABC3_MDL1_MDL2"/>
    <property type="match status" value="2"/>
</dbReference>
<feature type="transmembrane region" description="Helical" evidence="8">
    <location>
        <begin position="99"/>
        <end position="124"/>
    </location>
</feature>
<keyword evidence="4" id="KW-0547">Nucleotide-binding</keyword>
<name>A0ABR2X0G4_9FUNG</name>
<feature type="transmembrane region" description="Helical" evidence="8">
    <location>
        <begin position="46"/>
        <end position="79"/>
    </location>
</feature>
<keyword evidence="3 8" id="KW-0812">Transmembrane</keyword>
<feature type="domain" description="ABC transmembrane type-1" evidence="10">
    <location>
        <begin position="52"/>
        <end position="340"/>
    </location>
</feature>
<gene>
    <name evidence="11" type="ORF">K7432_003057</name>
</gene>
<dbReference type="SMART" id="SM00382">
    <property type="entry name" value="AAA"/>
    <property type="match status" value="2"/>
</dbReference>
<feature type="transmembrane region" description="Helical" evidence="8">
    <location>
        <begin position="820"/>
        <end position="842"/>
    </location>
</feature>
<dbReference type="Gene3D" id="1.20.1560.10">
    <property type="entry name" value="ABC transporter type 1, transmembrane domain"/>
    <property type="match status" value="1"/>
</dbReference>
<evidence type="ECO:0000259" key="10">
    <source>
        <dbReference type="PROSITE" id="PS50929"/>
    </source>
</evidence>
<dbReference type="EMBL" id="JASJQH010000089">
    <property type="protein sequence ID" value="KAK9767262.1"/>
    <property type="molecule type" value="Genomic_DNA"/>
</dbReference>
<dbReference type="PROSITE" id="PS00211">
    <property type="entry name" value="ABC_TRANSPORTER_1"/>
    <property type="match status" value="2"/>
</dbReference>
<evidence type="ECO:0000313" key="12">
    <source>
        <dbReference type="Proteomes" id="UP001479436"/>
    </source>
</evidence>
<comment type="subcellular location">
    <subcellularLocation>
        <location evidence="1">Membrane</location>
        <topology evidence="1">Multi-pass membrane protein</topology>
    </subcellularLocation>
</comment>
<feature type="transmembrane region" description="Helical" evidence="8">
    <location>
        <begin position="278"/>
        <end position="301"/>
    </location>
</feature>
<dbReference type="PROSITE" id="PS50929">
    <property type="entry name" value="ABC_TM1F"/>
    <property type="match status" value="2"/>
</dbReference>
<dbReference type="InterPro" id="IPR039421">
    <property type="entry name" value="Type_1_exporter"/>
</dbReference>
<sequence length="1268" mass="139662">MATNERKVSANDRESTLNEKIPLDTKTNVKETKVSMRELFNFATSFDWTLMIIGIVCAMIAGAGMPVMTIIFGEMVGVMSGWMQGTMTPDQFKKEIGKYALYFVYLAIAVLVTTYGYMCTWVYAGERQTRKIRESYLEAVLRQDIAWFDKLGAGEVTTRITSDTHLVQDGISEKAPQTINYIATFISAFIIAFTRNWKLTLVLCVIIPLIAISVGVLNFFNSKYVKKALDYYSLSGTLAEEVFSSIRTTVAFGQQKKLADMYDVNIANAKKQGMKKSLLTGLGIGVIFLIIYAAYSLAFWFGGKLINNNELDVGQVMNVFFAVMIGAFSLGHIAPNLQAFSFAQGAAAKLYEAIYRIPLIDSFSEEGIKPTQPTQGLIEARNIYFHYPSRPDVPILQGINITIQPGHTVALVGASGSGKSTIIQLLERFYDPIQGEILLDGTPIDELNVHWLRRQIGLVSQEPTLFRCTIAENVAHGLIGTPHENASPEKKMELIKEACKMANAHDFITLLPDQYDTHVGERGFLLSGGQKQRIAIARAIVKDPRILLLDEATSALDTQSEGIVQQALDRASSGRTTIVIAHRLSTIRNADQIIVMEKGDIVEQGTHKSLIESKGAYYKLVELQRITKKDDDDLDNTLPPEDTNIDAVKSIDSQLRRKTTIQSMYSTGNQLSLENGDEEKSHSLIYVIYRVYLLSKPELSFMLLGLAGSIVSGLVTPIFAILFSKIMAVMYKGNPTLIEDINFWASMFLVIACCAFISNTAQGTFFGIAGERLIERIRSRAFNAMLRQEIGWFDRDSNNTGALVSALSTDATHVQGVSGVTLGTILQVFCTIVGGFIIGFVYGWKLTLVVVACVPVLMGAGVIRMKMMNGYQEQQKRAYEYSAQLACEAASAVRTVASLTREKDVCDMYHQELEGPVKEGIKNAFGSSFVFALSQAIVFLVNALGFWYGGTLIANGEYDLQKFMVIFMAIVFGAQSAGNIFSFVPDISKAKSAASHIINLLDRQPLIDVSTNEGDKVNAIEGRVTYDNVHFRYPTRPGVAVLRGLNLDIRPGQYAALVGPSGCGKSTVIGLTERFYDVISGNVMIDGKDVRQMNINDLRKHIALVGQEPTLYDMTIRENICFGLVDRIPSQQEIEQAARDANIHEFIVGLPKGYDTPLGSKGSQLSGGQKQRIAIARALIRNPKVLLLDEATSALDAESEKVVQTALDNAAKGRTTIAVAHRLSTIQKADVIYVFKNGVVNEQGTHDELMGLKGQYYSLVIQQDLGTN</sequence>
<feature type="transmembrane region" description="Helical" evidence="8">
    <location>
        <begin position="178"/>
        <end position="194"/>
    </location>
</feature>
<evidence type="ECO:0000313" key="11">
    <source>
        <dbReference type="EMBL" id="KAK9767262.1"/>
    </source>
</evidence>
<dbReference type="InterPro" id="IPR003593">
    <property type="entry name" value="AAA+_ATPase"/>
</dbReference>
<feature type="transmembrane region" description="Helical" evidence="8">
    <location>
        <begin position="743"/>
        <end position="770"/>
    </location>
</feature>
<dbReference type="Gene3D" id="3.40.50.300">
    <property type="entry name" value="P-loop containing nucleotide triphosphate hydrolases"/>
    <property type="match status" value="2"/>
</dbReference>
<keyword evidence="12" id="KW-1185">Reference proteome</keyword>
<feature type="domain" description="ABC transmembrane type-1" evidence="10">
    <location>
        <begin position="703"/>
        <end position="989"/>
    </location>
</feature>
<protein>
    <submittedName>
        <fullName evidence="11">Uncharacterized protein</fullName>
    </submittedName>
</protein>
<dbReference type="Proteomes" id="UP001479436">
    <property type="component" value="Unassembled WGS sequence"/>
</dbReference>
<comment type="caution">
    <text evidence="11">The sequence shown here is derived from an EMBL/GenBank/DDBJ whole genome shotgun (WGS) entry which is preliminary data.</text>
</comment>
<comment type="similarity">
    <text evidence="2">Belongs to the ABC transporter superfamily. ABCB family. Multidrug resistance exporter (TC 3.A.1.201) subfamily.</text>
</comment>